<dbReference type="RefSeq" id="WP_147189697.1">
    <property type="nucleotide sequence ID" value="NZ_CP042435.1"/>
</dbReference>
<dbReference type="SUPFAM" id="SSF46689">
    <property type="entry name" value="Homeodomain-like"/>
    <property type="match status" value="1"/>
</dbReference>
<dbReference type="PANTHER" id="PTHR43479:SF11">
    <property type="entry name" value="ACREF_ENVCD OPERON REPRESSOR-RELATED"/>
    <property type="match status" value="1"/>
</dbReference>
<dbReference type="PROSITE" id="PS50977">
    <property type="entry name" value="HTH_TETR_2"/>
    <property type="match status" value="1"/>
</dbReference>
<dbReference type="Proteomes" id="UP000321533">
    <property type="component" value="Chromosome"/>
</dbReference>
<dbReference type="KEGG" id="pgin:FRZ67_11480"/>
<protein>
    <submittedName>
        <fullName evidence="4">TetR/AcrR family transcriptional regulator</fullName>
    </submittedName>
</protein>
<dbReference type="OrthoDB" id="9787680at2"/>
<accession>A0A5B8V8M2</accession>
<dbReference type="EMBL" id="CP042435">
    <property type="protein sequence ID" value="QEC67890.1"/>
    <property type="molecule type" value="Genomic_DNA"/>
</dbReference>
<reference evidence="4 5" key="1">
    <citation type="journal article" date="2016" name="Int. J. Syst. Evol. Microbiol.">
        <title>Panacibacter ginsenosidivorans gen. nov., sp. nov., with ginsenoside converting activity isolated from soil of a ginseng field.</title>
        <authorList>
            <person name="Siddiqi M.Z."/>
            <person name="Muhammad Shafi S."/>
            <person name="Choi K.D."/>
            <person name="Im W.T."/>
        </authorList>
    </citation>
    <scope>NUCLEOTIDE SEQUENCE [LARGE SCALE GENOMIC DNA]</scope>
    <source>
        <strain evidence="4 5">Gsoil1550</strain>
    </source>
</reference>
<dbReference type="PANTHER" id="PTHR43479">
    <property type="entry name" value="ACREF/ENVCD OPERON REPRESSOR-RELATED"/>
    <property type="match status" value="1"/>
</dbReference>
<evidence type="ECO:0000313" key="4">
    <source>
        <dbReference type="EMBL" id="QEC67890.1"/>
    </source>
</evidence>
<evidence type="ECO:0000313" key="5">
    <source>
        <dbReference type="Proteomes" id="UP000321533"/>
    </source>
</evidence>
<dbReference type="Pfam" id="PF00440">
    <property type="entry name" value="TetR_N"/>
    <property type="match status" value="1"/>
</dbReference>
<dbReference type="InterPro" id="IPR050624">
    <property type="entry name" value="HTH-type_Tx_Regulator"/>
</dbReference>
<dbReference type="AlphaFoldDB" id="A0A5B8V8M2"/>
<evidence type="ECO:0000256" key="1">
    <source>
        <dbReference type="ARBA" id="ARBA00023125"/>
    </source>
</evidence>
<dbReference type="InterPro" id="IPR025722">
    <property type="entry name" value="TetR"/>
</dbReference>
<dbReference type="Pfam" id="PF13972">
    <property type="entry name" value="TetR"/>
    <property type="match status" value="1"/>
</dbReference>
<feature type="domain" description="HTH tetR-type" evidence="3">
    <location>
        <begin position="17"/>
        <end position="77"/>
    </location>
</feature>
<evidence type="ECO:0000256" key="2">
    <source>
        <dbReference type="PROSITE-ProRule" id="PRU00335"/>
    </source>
</evidence>
<dbReference type="Gene3D" id="1.10.357.10">
    <property type="entry name" value="Tetracycline Repressor, domain 2"/>
    <property type="match status" value="1"/>
</dbReference>
<gene>
    <name evidence="4" type="ORF">FRZ67_11480</name>
</gene>
<name>A0A5B8V8M2_9BACT</name>
<dbReference type="InterPro" id="IPR001647">
    <property type="entry name" value="HTH_TetR"/>
</dbReference>
<feature type="DNA-binding region" description="H-T-H motif" evidence="2">
    <location>
        <begin position="40"/>
        <end position="59"/>
    </location>
</feature>
<sequence length="226" mass="26434">MSKKEKTYFWTMSNDQLNTREKILNKALEMFNAKGVEYVGLRELAASLDMRVSNITYYFPTKDNLVNQLSLDLNKLNSEFLVHDKSITMHSFLAMLRNVFRNQLRYRCMLLSIVHLMEQNKEMSVRHKKTQKDRNATLRANINSLTESGYLKVYDENETEYLVSTIALIARFWISEATISFRQLSAEDQLNYYLSLVGKLLSSYATTKGKKQIQLFLRKLKEPLST</sequence>
<proteinExistence type="predicted"/>
<keyword evidence="5" id="KW-1185">Reference proteome</keyword>
<organism evidence="4 5">
    <name type="scientific">Panacibacter ginsenosidivorans</name>
    <dbReference type="NCBI Taxonomy" id="1813871"/>
    <lineage>
        <taxon>Bacteria</taxon>
        <taxon>Pseudomonadati</taxon>
        <taxon>Bacteroidota</taxon>
        <taxon>Chitinophagia</taxon>
        <taxon>Chitinophagales</taxon>
        <taxon>Chitinophagaceae</taxon>
        <taxon>Panacibacter</taxon>
    </lineage>
</organism>
<keyword evidence="1 2" id="KW-0238">DNA-binding</keyword>
<dbReference type="GO" id="GO:0003677">
    <property type="term" value="F:DNA binding"/>
    <property type="evidence" value="ECO:0007669"/>
    <property type="project" value="UniProtKB-UniRule"/>
</dbReference>
<dbReference type="InterPro" id="IPR009057">
    <property type="entry name" value="Homeodomain-like_sf"/>
</dbReference>
<evidence type="ECO:0000259" key="3">
    <source>
        <dbReference type="PROSITE" id="PS50977"/>
    </source>
</evidence>